<feature type="compositionally biased region" description="Pro residues" evidence="2">
    <location>
        <begin position="439"/>
        <end position="450"/>
    </location>
</feature>
<comment type="caution">
    <text evidence="3">The sequence shown here is derived from an EMBL/GenBank/DDBJ whole genome shotgun (WGS) entry which is preliminary data.</text>
</comment>
<protein>
    <submittedName>
        <fullName evidence="3">Uncharacterized protein</fullName>
    </submittedName>
</protein>
<dbReference type="Proteomes" id="UP000286045">
    <property type="component" value="Unassembled WGS sequence"/>
</dbReference>
<feature type="coiled-coil region" evidence="1">
    <location>
        <begin position="79"/>
        <end position="113"/>
    </location>
</feature>
<organism evidence="3 4">
    <name type="scientific">Xylaria grammica</name>
    <dbReference type="NCBI Taxonomy" id="363999"/>
    <lineage>
        <taxon>Eukaryota</taxon>
        <taxon>Fungi</taxon>
        <taxon>Dikarya</taxon>
        <taxon>Ascomycota</taxon>
        <taxon>Pezizomycotina</taxon>
        <taxon>Sordariomycetes</taxon>
        <taxon>Xylariomycetidae</taxon>
        <taxon>Xylariales</taxon>
        <taxon>Xylariaceae</taxon>
        <taxon>Xylaria</taxon>
    </lineage>
</organism>
<gene>
    <name evidence="3" type="ORF">EKO27_g4074</name>
</gene>
<evidence type="ECO:0000313" key="4">
    <source>
        <dbReference type="Proteomes" id="UP000286045"/>
    </source>
</evidence>
<feature type="coiled-coil region" evidence="1">
    <location>
        <begin position="195"/>
        <end position="236"/>
    </location>
</feature>
<dbReference type="STRING" id="363999.A0A439D9E7"/>
<keyword evidence="4" id="KW-1185">Reference proteome</keyword>
<name>A0A439D9E7_9PEZI</name>
<feature type="region of interest" description="Disordered" evidence="2">
    <location>
        <begin position="310"/>
        <end position="458"/>
    </location>
</feature>
<keyword evidence="1" id="KW-0175">Coiled coil</keyword>
<evidence type="ECO:0000313" key="3">
    <source>
        <dbReference type="EMBL" id="RWA11031.1"/>
    </source>
</evidence>
<dbReference type="PANTHER" id="PTHR42041">
    <property type="entry name" value="DNA ENDONUCLEASE ACTIVATOR CTP1 C-TERMINAL DOMAIN-CONTAINING PROTEIN"/>
    <property type="match status" value="1"/>
</dbReference>
<feature type="region of interest" description="Disordered" evidence="2">
    <location>
        <begin position="511"/>
        <end position="533"/>
    </location>
</feature>
<feature type="region of interest" description="Disordered" evidence="2">
    <location>
        <begin position="1"/>
        <end position="46"/>
    </location>
</feature>
<evidence type="ECO:0000256" key="2">
    <source>
        <dbReference type="SAM" id="MobiDB-lite"/>
    </source>
</evidence>
<reference evidence="3 4" key="1">
    <citation type="submission" date="2018-12" db="EMBL/GenBank/DDBJ databases">
        <title>Draft genome sequence of Xylaria grammica IHI A82.</title>
        <authorList>
            <person name="Buettner E."/>
            <person name="Kellner H."/>
        </authorList>
    </citation>
    <scope>NUCLEOTIDE SEQUENCE [LARGE SCALE GENOMIC DNA]</scope>
    <source>
        <strain evidence="3 4">IHI A82</strain>
    </source>
</reference>
<dbReference type="PANTHER" id="PTHR42041:SF1">
    <property type="entry name" value="DNA ENDONUCLEASE ACTIVATOR CTP1 C-TERMINAL DOMAIN-CONTAINING PROTEIN"/>
    <property type="match status" value="1"/>
</dbReference>
<sequence length="636" mass="71071">MEDAGSVVPSPGANATPLQPLSPDRANQQNPMFASLRGSPQRDSDVHDKIRQFNNLAHLHPNAASMSKQLERMTADAALKRAMIGREEAESEMRRYREESRVLRRQVEEGRERERKVGERLETVMESYGRAKETYSHTQAIWEKEIRRARKETFKSQSSILKVQEELKSARVAAKSVEECLEREKELSKAREQEAFAARYQLAELQQELEKAQERIAFLEEERDAFKEAAKSEEIARIAAEGRLPLPPEDPNSEFASPRKSFDGRESLSAFEIVSSAATEAEIEELTRLWQWEKQRADRTQDHLEFVQAEFELRRSSQPRTPLRRSITASSRKERVSQAEIVDPSDLVILGQDDEPSKSPPPAELTKSESEEGLEGLSESRAIEPPMDATEEEPEGRPERKEPRRGTIFIPSEGIFRTITQQELEAMEPSNDDEATMRPPTPVDPQPDPPRYARTPSVEPPSFALMAQERTSLLSLLNAPRESEGNLAFDIPSTSADASCAIYDDTLITEGNDAPDTFDTDDSPGQAGSSFDLRPHTSAAFYTVTTTTTVPVQDGNARPHPTVLALAQGRTPSFDVNNPALTPTMTREQALAQIRERRGRARSAMQGAMTPRRQMVTGVTDRNVSAPAGRAAKGRS</sequence>
<dbReference type="AlphaFoldDB" id="A0A439D9E7"/>
<feature type="region of interest" description="Disordered" evidence="2">
    <location>
        <begin position="240"/>
        <end position="262"/>
    </location>
</feature>
<proteinExistence type="predicted"/>
<dbReference type="EMBL" id="RYZI01000093">
    <property type="protein sequence ID" value="RWA11031.1"/>
    <property type="molecule type" value="Genomic_DNA"/>
</dbReference>
<feature type="compositionally biased region" description="Basic and acidic residues" evidence="2">
    <location>
        <begin position="395"/>
        <end position="405"/>
    </location>
</feature>
<accession>A0A439D9E7</accession>
<evidence type="ECO:0000256" key="1">
    <source>
        <dbReference type="SAM" id="Coils"/>
    </source>
</evidence>
<feature type="region of interest" description="Disordered" evidence="2">
    <location>
        <begin position="599"/>
        <end position="636"/>
    </location>
</feature>